<dbReference type="PANTHER" id="PTHR33202:SF7">
    <property type="entry name" value="FERRIC UPTAKE REGULATION PROTEIN"/>
    <property type="match status" value="1"/>
</dbReference>
<dbReference type="Gene3D" id="1.10.10.10">
    <property type="entry name" value="Winged helix-like DNA-binding domain superfamily/Winged helix DNA-binding domain"/>
    <property type="match status" value="1"/>
</dbReference>
<dbReference type="InterPro" id="IPR002481">
    <property type="entry name" value="FUR"/>
</dbReference>
<keyword evidence="3 7" id="KW-0862">Zinc</keyword>
<evidence type="ECO:0000256" key="3">
    <source>
        <dbReference type="ARBA" id="ARBA00022833"/>
    </source>
</evidence>
<accession>A0A926DLD5</accession>
<protein>
    <submittedName>
        <fullName evidence="8">Transcriptional repressor</fullName>
    </submittedName>
</protein>
<dbReference type="PANTHER" id="PTHR33202">
    <property type="entry name" value="ZINC UPTAKE REGULATION PROTEIN"/>
    <property type="match status" value="1"/>
</dbReference>
<feature type="binding site" evidence="7">
    <location>
        <position position="93"/>
    </location>
    <ligand>
        <name>Zn(2+)</name>
        <dbReference type="ChEBI" id="CHEBI:29105"/>
    </ligand>
</feature>
<evidence type="ECO:0000256" key="1">
    <source>
        <dbReference type="ARBA" id="ARBA00007957"/>
    </source>
</evidence>
<dbReference type="SUPFAM" id="SSF46785">
    <property type="entry name" value="Winged helix' DNA-binding domain"/>
    <property type="match status" value="1"/>
</dbReference>
<evidence type="ECO:0000256" key="6">
    <source>
        <dbReference type="ARBA" id="ARBA00023163"/>
    </source>
</evidence>
<keyword evidence="5" id="KW-0238">DNA-binding</keyword>
<evidence type="ECO:0000313" key="9">
    <source>
        <dbReference type="Proteomes" id="UP000611762"/>
    </source>
</evidence>
<proteinExistence type="inferred from homology"/>
<dbReference type="GO" id="GO:0008270">
    <property type="term" value="F:zinc ion binding"/>
    <property type="evidence" value="ECO:0007669"/>
    <property type="project" value="TreeGrafter"/>
</dbReference>
<comment type="similarity">
    <text evidence="1">Belongs to the Fur family.</text>
</comment>
<evidence type="ECO:0000313" key="8">
    <source>
        <dbReference type="EMBL" id="MBC8540148.1"/>
    </source>
</evidence>
<dbReference type="InterPro" id="IPR036390">
    <property type="entry name" value="WH_DNA-bd_sf"/>
</dbReference>
<feature type="binding site" evidence="7">
    <location>
        <position position="130"/>
    </location>
    <ligand>
        <name>Zn(2+)</name>
        <dbReference type="ChEBI" id="CHEBI:29105"/>
    </ligand>
</feature>
<keyword evidence="9" id="KW-1185">Reference proteome</keyword>
<evidence type="ECO:0000256" key="4">
    <source>
        <dbReference type="ARBA" id="ARBA00023015"/>
    </source>
</evidence>
<dbReference type="GO" id="GO:0000976">
    <property type="term" value="F:transcription cis-regulatory region binding"/>
    <property type="evidence" value="ECO:0007669"/>
    <property type="project" value="TreeGrafter"/>
</dbReference>
<name>A0A926DLD5_9FIRM</name>
<keyword evidence="2" id="KW-0678">Repressor</keyword>
<dbReference type="GO" id="GO:0003700">
    <property type="term" value="F:DNA-binding transcription factor activity"/>
    <property type="evidence" value="ECO:0007669"/>
    <property type="project" value="InterPro"/>
</dbReference>
<dbReference type="GO" id="GO:0045892">
    <property type="term" value="P:negative regulation of DNA-templated transcription"/>
    <property type="evidence" value="ECO:0007669"/>
    <property type="project" value="TreeGrafter"/>
</dbReference>
<dbReference type="AlphaFoldDB" id="A0A926DLD5"/>
<keyword evidence="4" id="KW-0805">Transcription regulation</keyword>
<feature type="binding site" evidence="7">
    <location>
        <position position="90"/>
    </location>
    <ligand>
        <name>Zn(2+)</name>
        <dbReference type="ChEBI" id="CHEBI:29105"/>
    </ligand>
</feature>
<reference evidence="8" key="1">
    <citation type="submission" date="2020-08" db="EMBL/GenBank/DDBJ databases">
        <title>Genome public.</title>
        <authorList>
            <person name="Liu C."/>
            <person name="Sun Q."/>
        </authorList>
    </citation>
    <scope>NUCLEOTIDE SEQUENCE</scope>
    <source>
        <strain evidence="8">H8</strain>
    </source>
</reference>
<evidence type="ECO:0000256" key="2">
    <source>
        <dbReference type="ARBA" id="ARBA00022491"/>
    </source>
</evidence>
<dbReference type="GO" id="GO:1900376">
    <property type="term" value="P:regulation of secondary metabolite biosynthetic process"/>
    <property type="evidence" value="ECO:0007669"/>
    <property type="project" value="TreeGrafter"/>
</dbReference>
<organism evidence="8 9">
    <name type="scientific">Congzhengia minquanensis</name>
    <dbReference type="NCBI Taxonomy" id="2763657"/>
    <lineage>
        <taxon>Bacteria</taxon>
        <taxon>Bacillati</taxon>
        <taxon>Bacillota</taxon>
        <taxon>Clostridia</taxon>
        <taxon>Eubacteriales</taxon>
        <taxon>Oscillospiraceae</taxon>
        <taxon>Congzhengia</taxon>
    </lineage>
</organism>
<dbReference type="RefSeq" id="WP_249311272.1">
    <property type="nucleotide sequence ID" value="NZ_JACRSU010000001.1"/>
</dbReference>
<sequence length="145" mass="16621">MNDRNSYNTKQKQLIYDFFAANPDRQFSAKEVSNSVKQQAKIGESTVYRLIKKLTEDGEIRRFSGKDVKAVVYQFANQSEHCHEHFHLKCTGCGELIHLDCGLVKEFEAHMTSHHGFSIDHLKTIIYGTCANCANKKEIKHETTI</sequence>
<comment type="cofactor">
    <cofactor evidence="7">
        <name>Zn(2+)</name>
        <dbReference type="ChEBI" id="CHEBI:29105"/>
    </cofactor>
    <text evidence="7">Binds 1 zinc ion per subunit.</text>
</comment>
<keyword evidence="7" id="KW-0479">Metal-binding</keyword>
<dbReference type="Gene3D" id="3.30.1490.190">
    <property type="match status" value="1"/>
</dbReference>
<gene>
    <name evidence="8" type="ORF">H8698_04070</name>
</gene>
<dbReference type="InterPro" id="IPR036388">
    <property type="entry name" value="WH-like_DNA-bd_sf"/>
</dbReference>
<feature type="binding site" evidence="7">
    <location>
        <position position="133"/>
    </location>
    <ligand>
        <name>Zn(2+)</name>
        <dbReference type="ChEBI" id="CHEBI:29105"/>
    </ligand>
</feature>
<dbReference type="EMBL" id="JACRSU010000001">
    <property type="protein sequence ID" value="MBC8540148.1"/>
    <property type="molecule type" value="Genomic_DNA"/>
</dbReference>
<comment type="caution">
    <text evidence="8">The sequence shown here is derived from an EMBL/GenBank/DDBJ whole genome shotgun (WGS) entry which is preliminary data.</text>
</comment>
<keyword evidence="6" id="KW-0804">Transcription</keyword>
<evidence type="ECO:0000256" key="7">
    <source>
        <dbReference type="PIRSR" id="PIRSR602481-1"/>
    </source>
</evidence>
<dbReference type="Proteomes" id="UP000611762">
    <property type="component" value="Unassembled WGS sequence"/>
</dbReference>
<evidence type="ECO:0000256" key="5">
    <source>
        <dbReference type="ARBA" id="ARBA00023125"/>
    </source>
</evidence>
<dbReference type="Pfam" id="PF01475">
    <property type="entry name" value="FUR"/>
    <property type="match status" value="1"/>
</dbReference>
<dbReference type="InterPro" id="IPR043135">
    <property type="entry name" value="Fur_C"/>
</dbReference>